<dbReference type="Gene3D" id="3.90.1720.10">
    <property type="entry name" value="endopeptidase domain like (from Nostoc punctiforme)"/>
    <property type="match status" value="1"/>
</dbReference>
<keyword evidence="2" id="KW-0732">Signal</keyword>
<evidence type="ECO:0008006" key="5">
    <source>
        <dbReference type="Google" id="ProtNLM"/>
    </source>
</evidence>
<dbReference type="RefSeq" id="WP_119297299.1">
    <property type="nucleotide sequence ID" value="NZ_BHGK01000001.1"/>
</dbReference>
<feature type="compositionally biased region" description="Acidic residues" evidence="1">
    <location>
        <begin position="104"/>
        <end position="121"/>
    </location>
</feature>
<dbReference type="Pfam" id="PF07538">
    <property type="entry name" value="ChW"/>
    <property type="match status" value="9"/>
</dbReference>
<gene>
    <name evidence="3" type="ORF">KGMB01110_01550</name>
</gene>
<feature type="chain" id="PRO_5038458759" description="NlpC/P60 domain-containing protein" evidence="2">
    <location>
        <begin position="23"/>
        <end position="768"/>
    </location>
</feature>
<dbReference type="SMART" id="SM00728">
    <property type="entry name" value="ChW"/>
    <property type="match status" value="9"/>
</dbReference>
<accession>A0A391P7Q6</accession>
<feature type="compositionally biased region" description="Low complexity" evidence="1">
    <location>
        <begin position="77"/>
        <end position="90"/>
    </location>
</feature>
<sequence>MKKKILALILAAVVFNTGIYYPADSYAYEGVDAVSAQMEDGTTGKNSEQASDHTETQDLQNPQEKDHQVLAQEQDAQDSSLNSDQQNQDGQESDDGSQIQPVSEEQDQEDQETGIETEVETQAEKTSVSYRTHVQTYGWQDYVKDGETSGTSGQSKRLEGIQIKLEHPEYTGDIEYRTHVQTYGWQNYVKNDAMAGTTGQSKRLEAIQIRLTGEIAQHYDIYYRVHSQTYGWLDWAKNGEYAGTAGYSKRLEAIEIRLVEKGDAAPGATDKKYLHPMVSYRTHVQTYGWQGYVQDGTVAGTSGQSKRLEGIQIQLNNQEYDGNIEYRTHVQTYGWQGYVKNGAMSGTSGQSKRLEAIQIRLTGEMAQHYDIYYRVHSQTYGWLGWAKNGEYAGTAGYSKRLEAIQIQLYPKNASNAPAQTTRSYIANTEAGTLTYASFVEGSGWQNAVSAGTISGTTGQGKQLEAVKINLENVKDGLKGGIQYSACLETGGWQNWVNGGAVAGVTDHSSRIEAMKVQLTGEYASYYDVYYQVHLEKYGWLGWAKNGQIAGSTGIHYNMQAIKIVLLPKGSSAPGSTANPYTQSIYRPNRGISNALGISAAAVVMNLQSHEKDKFYLGTRYEPDLDYRSPNGDISFNGAPGMNCTGFVWYVLKSAGATPSAIPNQQEYSQCAGGWITWQRKYANQVPMYDFRSKSAMLNSGILEKGDVIWIWNENEGGKHGNSDYNHVGFFWGETSSQDLFWHSSPNGGNQISAIIGLSNNVSYTVMKL</sequence>
<comment type="caution">
    <text evidence="3">The sequence shown here is derived from an EMBL/GenBank/DDBJ whole genome shotgun (WGS) entry which is preliminary data.</text>
</comment>
<name>A0A391P7Q6_9FIRM</name>
<keyword evidence="4" id="KW-1185">Reference proteome</keyword>
<dbReference type="EMBL" id="BHGK01000001">
    <property type="protein sequence ID" value="GCA65719.1"/>
    <property type="molecule type" value="Genomic_DNA"/>
</dbReference>
<dbReference type="Proteomes" id="UP000265643">
    <property type="component" value="Unassembled WGS sequence"/>
</dbReference>
<feature type="region of interest" description="Disordered" evidence="1">
    <location>
        <begin position="39"/>
        <end position="129"/>
    </location>
</feature>
<feature type="signal peptide" evidence="2">
    <location>
        <begin position="1"/>
        <end position="22"/>
    </location>
</feature>
<reference evidence="4" key="1">
    <citation type="submission" date="2018-09" db="EMBL/GenBank/DDBJ databases">
        <title>Draft Genome Sequence of Mediterraneibacter sp. KCTC 15684.</title>
        <authorList>
            <person name="Kim J.S."/>
            <person name="Han K.I."/>
            <person name="Suh M.K."/>
            <person name="Lee K.C."/>
            <person name="Eom M.K."/>
            <person name="Lee J.H."/>
            <person name="Park S.H."/>
            <person name="Kang S.W."/>
            <person name="Park J.E."/>
            <person name="Oh B.S."/>
            <person name="Yu S.Y."/>
            <person name="Choi S.H."/>
            <person name="Lee D.H."/>
            <person name="Yoon H."/>
            <person name="Kim B."/>
            <person name="Yang S.J."/>
            <person name="Lee J.S."/>
        </authorList>
    </citation>
    <scope>NUCLEOTIDE SEQUENCE [LARGE SCALE GENOMIC DNA]</scope>
    <source>
        <strain evidence="4">KCTC 15684</strain>
    </source>
</reference>
<evidence type="ECO:0000313" key="3">
    <source>
        <dbReference type="EMBL" id="GCA65719.1"/>
    </source>
</evidence>
<evidence type="ECO:0000313" key="4">
    <source>
        <dbReference type="Proteomes" id="UP000265643"/>
    </source>
</evidence>
<protein>
    <recommendedName>
        <fullName evidence="5">NlpC/P60 domain-containing protein</fullName>
    </recommendedName>
</protein>
<organism evidence="3 4">
    <name type="scientific">Mediterraneibacter butyricigenes</name>
    <dbReference type="NCBI Taxonomy" id="2316025"/>
    <lineage>
        <taxon>Bacteria</taxon>
        <taxon>Bacillati</taxon>
        <taxon>Bacillota</taxon>
        <taxon>Clostridia</taxon>
        <taxon>Lachnospirales</taxon>
        <taxon>Lachnospiraceae</taxon>
        <taxon>Mediterraneibacter</taxon>
    </lineage>
</organism>
<dbReference type="AlphaFoldDB" id="A0A391P7Q6"/>
<proteinExistence type="predicted"/>
<dbReference type="InterPro" id="IPR006637">
    <property type="entry name" value="ChW"/>
</dbReference>
<evidence type="ECO:0000256" key="2">
    <source>
        <dbReference type="SAM" id="SignalP"/>
    </source>
</evidence>
<evidence type="ECO:0000256" key="1">
    <source>
        <dbReference type="SAM" id="MobiDB-lite"/>
    </source>
</evidence>